<accession>A0A7V3RHQ2</accession>
<protein>
    <submittedName>
        <fullName evidence="2">TlpA family protein disulfide reductase</fullName>
    </submittedName>
</protein>
<dbReference type="EMBL" id="DTOZ01000131">
    <property type="protein sequence ID" value="HGE78308.1"/>
    <property type="molecule type" value="Genomic_DNA"/>
</dbReference>
<dbReference type="PANTHER" id="PTHR42852:SF13">
    <property type="entry name" value="PROTEIN DIPZ"/>
    <property type="match status" value="1"/>
</dbReference>
<gene>
    <name evidence="2" type="ORF">ENX68_04830</name>
</gene>
<sequence length="164" mass="18716">MNNLIKALLLISLCTEVLCTNQGKGGKGKPGNDFTLKSLDGREYTLSKLKGNVVVVDFWATWCPPCRREIPHLISLYEKYKDKGLIVLGVSAEDQRILETFRNENNITYPILLGNNEVFQKFGVRSIPHTIFYDKKGEQRKVQIGFSDELLSEFDEFVQTLLNE</sequence>
<dbReference type="GO" id="GO:0016209">
    <property type="term" value="F:antioxidant activity"/>
    <property type="evidence" value="ECO:0007669"/>
    <property type="project" value="InterPro"/>
</dbReference>
<dbReference type="PROSITE" id="PS51352">
    <property type="entry name" value="THIOREDOXIN_2"/>
    <property type="match status" value="1"/>
</dbReference>
<dbReference type="PANTHER" id="PTHR42852">
    <property type="entry name" value="THIOL:DISULFIDE INTERCHANGE PROTEIN DSBE"/>
    <property type="match status" value="1"/>
</dbReference>
<dbReference type="Gene3D" id="3.40.30.10">
    <property type="entry name" value="Glutaredoxin"/>
    <property type="match status" value="1"/>
</dbReference>
<dbReference type="Pfam" id="PF00578">
    <property type="entry name" value="AhpC-TSA"/>
    <property type="match status" value="1"/>
</dbReference>
<evidence type="ECO:0000259" key="1">
    <source>
        <dbReference type="PROSITE" id="PS51352"/>
    </source>
</evidence>
<proteinExistence type="predicted"/>
<dbReference type="PROSITE" id="PS00194">
    <property type="entry name" value="THIOREDOXIN_1"/>
    <property type="match status" value="1"/>
</dbReference>
<organism evidence="2">
    <name type="scientific">candidate division WOR-3 bacterium</name>
    <dbReference type="NCBI Taxonomy" id="2052148"/>
    <lineage>
        <taxon>Bacteria</taxon>
        <taxon>Bacteria division WOR-3</taxon>
    </lineage>
</organism>
<dbReference type="InterPro" id="IPR050553">
    <property type="entry name" value="Thioredoxin_ResA/DsbE_sf"/>
</dbReference>
<dbReference type="InterPro" id="IPR017937">
    <property type="entry name" value="Thioredoxin_CS"/>
</dbReference>
<dbReference type="InterPro" id="IPR013766">
    <property type="entry name" value="Thioredoxin_domain"/>
</dbReference>
<dbReference type="InterPro" id="IPR036249">
    <property type="entry name" value="Thioredoxin-like_sf"/>
</dbReference>
<reference evidence="2" key="1">
    <citation type="journal article" date="2020" name="mSystems">
        <title>Genome- and Community-Level Interaction Insights into Carbon Utilization and Element Cycling Functions of Hydrothermarchaeota in Hydrothermal Sediment.</title>
        <authorList>
            <person name="Zhou Z."/>
            <person name="Liu Y."/>
            <person name="Xu W."/>
            <person name="Pan J."/>
            <person name="Luo Z.H."/>
            <person name="Li M."/>
        </authorList>
    </citation>
    <scope>NUCLEOTIDE SEQUENCE [LARGE SCALE GENOMIC DNA]</scope>
    <source>
        <strain evidence="2">SpSt-961</strain>
    </source>
</reference>
<comment type="caution">
    <text evidence="2">The sequence shown here is derived from an EMBL/GenBank/DDBJ whole genome shotgun (WGS) entry which is preliminary data.</text>
</comment>
<feature type="domain" description="Thioredoxin" evidence="1">
    <location>
        <begin position="25"/>
        <end position="164"/>
    </location>
</feature>
<name>A0A7V3RHQ2_UNCW3</name>
<dbReference type="SUPFAM" id="SSF52833">
    <property type="entry name" value="Thioredoxin-like"/>
    <property type="match status" value="1"/>
</dbReference>
<dbReference type="GO" id="GO:0016491">
    <property type="term" value="F:oxidoreductase activity"/>
    <property type="evidence" value="ECO:0007669"/>
    <property type="project" value="InterPro"/>
</dbReference>
<dbReference type="AlphaFoldDB" id="A0A7V3RHQ2"/>
<dbReference type="InterPro" id="IPR000866">
    <property type="entry name" value="AhpC/TSA"/>
</dbReference>
<dbReference type="CDD" id="cd02966">
    <property type="entry name" value="TlpA_like_family"/>
    <property type="match status" value="1"/>
</dbReference>
<evidence type="ECO:0000313" key="2">
    <source>
        <dbReference type="EMBL" id="HGE78308.1"/>
    </source>
</evidence>